<dbReference type="PANTHER" id="PTHR35889:SF3">
    <property type="entry name" value="F-BOX DOMAIN-CONTAINING PROTEIN"/>
    <property type="match status" value="1"/>
</dbReference>
<dbReference type="RefSeq" id="WP_145066899.1">
    <property type="nucleotide sequence ID" value="NZ_CP036287.1"/>
</dbReference>
<dbReference type="GO" id="GO:0046872">
    <property type="term" value="F:metal ion binding"/>
    <property type="evidence" value="ECO:0007669"/>
    <property type="project" value="UniProtKB-KW"/>
</dbReference>
<evidence type="ECO:0000259" key="5">
    <source>
        <dbReference type="PROSITE" id="PS51007"/>
    </source>
</evidence>
<evidence type="ECO:0000256" key="3">
    <source>
        <dbReference type="PROSITE-ProRule" id="PRU00433"/>
    </source>
</evidence>
<dbReference type="InterPro" id="IPR011429">
    <property type="entry name" value="Cyt_c_Planctomycete-type"/>
</dbReference>
<keyword evidence="4" id="KW-0732">Signal</keyword>
<evidence type="ECO:0000256" key="4">
    <source>
        <dbReference type="SAM" id="SignalP"/>
    </source>
</evidence>
<dbReference type="PANTHER" id="PTHR35889">
    <property type="entry name" value="CYCLOINULO-OLIGOSACCHARIDE FRUCTANOTRANSFERASE-RELATED"/>
    <property type="match status" value="1"/>
</dbReference>
<evidence type="ECO:0000313" key="7">
    <source>
        <dbReference type="Proteomes" id="UP000316921"/>
    </source>
</evidence>
<evidence type="ECO:0000256" key="1">
    <source>
        <dbReference type="ARBA" id="ARBA00022723"/>
    </source>
</evidence>
<dbReference type="InterPro" id="IPR009056">
    <property type="entry name" value="Cyt_c-like_dom"/>
</dbReference>
<evidence type="ECO:0000256" key="2">
    <source>
        <dbReference type="ARBA" id="ARBA00023004"/>
    </source>
</evidence>
<dbReference type="Pfam" id="PF07635">
    <property type="entry name" value="PSCyt1"/>
    <property type="match status" value="1"/>
</dbReference>
<dbReference type="InterPro" id="IPR011444">
    <property type="entry name" value="DUF1549"/>
</dbReference>
<reference evidence="6 7" key="1">
    <citation type="submission" date="2019-02" db="EMBL/GenBank/DDBJ databases">
        <title>Deep-cultivation of Planctomycetes and their phenomic and genomic characterization uncovers novel biology.</title>
        <authorList>
            <person name="Wiegand S."/>
            <person name="Jogler M."/>
            <person name="Boedeker C."/>
            <person name="Pinto D."/>
            <person name="Vollmers J."/>
            <person name="Rivas-Marin E."/>
            <person name="Kohn T."/>
            <person name="Peeters S.H."/>
            <person name="Heuer A."/>
            <person name="Rast P."/>
            <person name="Oberbeckmann S."/>
            <person name="Bunk B."/>
            <person name="Jeske O."/>
            <person name="Meyerdierks A."/>
            <person name="Storesund J.E."/>
            <person name="Kallscheuer N."/>
            <person name="Luecker S."/>
            <person name="Lage O.M."/>
            <person name="Pohl T."/>
            <person name="Merkel B.J."/>
            <person name="Hornburger P."/>
            <person name="Mueller R.-W."/>
            <person name="Bruemmer F."/>
            <person name="Labrenz M."/>
            <person name="Spormann A.M."/>
            <person name="Op den Camp H."/>
            <person name="Overmann J."/>
            <person name="Amann R."/>
            <person name="Jetten M.S.M."/>
            <person name="Mascher T."/>
            <person name="Medema M.H."/>
            <person name="Devos D.P."/>
            <person name="Kaster A.-K."/>
            <person name="Ovreas L."/>
            <person name="Rohde M."/>
            <person name="Galperin M.Y."/>
            <person name="Jogler C."/>
        </authorList>
    </citation>
    <scope>NUCLEOTIDE SEQUENCE [LARGE SCALE GENOMIC DNA]</scope>
    <source>
        <strain evidence="6 7">Pla133</strain>
    </source>
</reference>
<dbReference type="PROSITE" id="PS51007">
    <property type="entry name" value="CYTC"/>
    <property type="match status" value="1"/>
</dbReference>
<feature type="signal peptide" evidence="4">
    <location>
        <begin position="1"/>
        <end position="31"/>
    </location>
</feature>
<dbReference type="GO" id="GO:0009055">
    <property type="term" value="F:electron transfer activity"/>
    <property type="evidence" value="ECO:0007669"/>
    <property type="project" value="InterPro"/>
</dbReference>
<evidence type="ECO:0000313" key="6">
    <source>
        <dbReference type="EMBL" id="QDU68137.1"/>
    </source>
</evidence>
<dbReference type="InterPro" id="IPR022655">
    <property type="entry name" value="DUF1553"/>
</dbReference>
<proteinExistence type="predicted"/>
<feature type="domain" description="Cytochrome c" evidence="5">
    <location>
        <begin position="339"/>
        <end position="445"/>
    </location>
</feature>
<dbReference type="Pfam" id="PF07587">
    <property type="entry name" value="PSD1"/>
    <property type="match status" value="1"/>
</dbReference>
<dbReference type="AlphaFoldDB" id="A0A518BMG0"/>
<organism evidence="6 7">
    <name type="scientific">Engelhardtia mirabilis</name>
    <dbReference type="NCBI Taxonomy" id="2528011"/>
    <lineage>
        <taxon>Bacteria</taxon>
        <taxon>Pseudomonadati</taxon>
        <taxon>Planctomycetota</taxon>
        <taxon>Planctomycetia</taxon>
        <taxon>Planctomycetia incertae sedis</taxon>
        <taxon>Engelhardtia</taxon>
    </lineage>
</organism>
<keyword evidence="2 3" id="KW-0408">Iron</keyword>
<feature type="chain" id="PRO_5021957557" evidence="4">
    <location>
        <begin position="32"/>
        <end position="1233"/>
    </location>
</feature>
<protein>
    <submittedName>
        <fullName evidence="6">Planctomycete cytochrome C</fullName>
    </submittedName>
</protein>
<keyword evidence="1 3" id="KW-0479">Metal-binding</keyword>
<dbReference type="GO" id="GO:0020037">
    <property type="term" value="F:heme binding"/>
    <property type="evidence" value="ECO:0007669"/>
    <property type="project" value="InterPro"/>
</dbReference>
<dbReference type="Pfam" id="PF07583">
    <property type="entry name" value="PSCyt2"/>
    <property type="match status" value="1"/>
</dbReference>
<dbReference type="Proteomes" id="UP000316921">
    <property type="component" value="Chromosome"/>
</dbReference>
<keyword evidence="3" id="KW-0349">Heme</keyword>
<dbReference type="KEGG" id="pbap:Pla133_32310"/>
<accession>A0A518BMG0</accession>
<sequence precursor="true">MGLPSLPRPERPIAALALLLLAGTGASLALAGAPTGGDADPRVPVRYSRDVRPLLSDRCFLCHGPDEAARAADLRLDTHAFATAERDGGPAIVPGDAEASELWYRITTDDAEDAMPPKRSHRERFSAQERELIRRWIDDGAQYEEHWAFVPPVRPTPPTVADFEHPVDAFVARHLGELGLAPSPEERSDLLLRRLFLDLTGLPPTPAELDAFQADYDAPGSDRDAVWLAWIDRLFGEEPYRSRYAERMTAPWLDQARYADTSGIHMDAGRQIWPWRDWVLAAFRDNMPFDRFLTEQLAGDLLPDATVDQLVASGFNRNHVTTDEGGAIDEEYLVEYAVDRVDTTGQVFLGLTVGCARCHDHKFDPITQEDFYRFFSYFNSNEEPGLYSQVPNPNRALEPFIEVPSAEQVRAREELASDLAALRAELGEPSEQDRAALAQWRSALPGDLGLQWVSTTLVDASSSAGTTFVELDDGSLRAEGPAPATDVHRITLRTDATDLRLLQLDALGDALLENGAPGRADNGNAVLTSIRVEARSVADPSVSEPVELTWAWADYAQTNDDYGVLRAFDQRHNTGWAIAGHTDGSERTALFLADHPFGYEGGTEVTVTLGYESIWNGHSFGRTRLGLATLGEAGVADLPLAQGPWYQAGPFELPTATGAYQRVFGPESDTSLDPMLEFEALEGSPRRWTYRSDFADGVVTSLAGGVNVHYVAKEIWSPEDRSVEVSLGSDDGFTILVNGVQVAASELPRGAAADQNRVTLPLRAGRNALVFKVINTGGAAGFYFSALEGDEVLGQGLVAALVEPGARADAAPDYVPRETAAAPTLGASILHGFRLTRSPDYAARLAREAELVAATEELEASIPRTMVMRERMEPRQTFVLSRGEYDKADPERPVEPGIPSLFAGLATQGEAAGGERATRVDLARWMTSPDNPLVARVAVNRYWQLLFGTGLVATSGDFGFQGSWPTHPQLLDWLATEFVESGWDVQGLLRTVLTSATYRQSSRVRPEVAAIDPDGALLASYPRRRLEAEAIRDLALYTSGLLVEELGGPSVKPYQPPGLWQEIAMLGSNTRLFERGTGEDLWRRSLYTYWKRAAPPPAMLTFDAPTRESCVIKRGVTNTPLQALVLWNDEQYVEAARKLAERSLAEAEGDAAVLTLMFRRCTGRAPERAELAILTAALDDHRARYAAAPEDAAALVAVGEAMLAEGAPDPAELAAWTLVASAILNLHATITQG</sequence>
<name>A0A518BMG0_9BACT</name>
<dbReference type="Gene3D" id="2.60.120.260">
    <property type="entry name" value="Galactose-binding domain-like"/>
    <property type="match status" value="1"/>
</dbReference>
<keyword evidence="7" id="KW-1185">Reference proteome</keyword>
<gene>
    <name evidence="6" type="ORF">Pla133_32310</name>
</gene>
<dbReference type="EMBL" id="CP036287">
    <property type="protein sequence ID" value="QDU68137.1"/>
    <property type="molecule type" value="Genomic_DNA"/>
</dbReference>